<gene>
    <name evidence="2" type="ORF">KSF_004530</name>
</gene>
<reference evidence="2" key="1">
    <citation type="submission" date="2020-10" db="EMBL/GenBank/DDBJ databases">
        <title>Taxonomic study of unclassified bacteria belonging to the class Ktedonobacteria.</title>
        <authorList>
            <person name="Yabe S."/>
            <person name="Wang C.M."/>
            <person name="Zheng Y."/>
            <person name="Sakai Y."/>
            <person name="Cavaletti L."/>
            <person name="Monciardini P."/>
            <person name="Donadio S."/>
        </authorList>
    </citation>
    <scope>NUCLEOTIDE SEQUENCE</scope>
    <source>
        <strain evidence="2">ID150040</strain>
    </source>
</reference>
<keyword evidence="3" id="KW-1185">Reference proteome</keyword>
<dbReference type="AlphaFoldDB" id="A0A8J3IGM6"/>
<protein>
    <recommendedName>
        <fullName evidence="1">SnoaL-like domain-containing protein</fullName>
    </recommendedName>
</protein>
<evidence type="ECO:0000259" key="1">
    <source>
        <dbReference type="Pfam" id="PF13577"/>
    </source>
</evidence>
<evidence type="ECO:0000313" key="3">
    <source>
        <dbReference type="Proteomes" id="UP000597444"/>
    </source>
</evidence>
<accession>A0A8J3IGM6</accession>
<comment type="caution">
    <text evidence="2">The sequence shown here is derived from an EMBL/GenBank/DDBJ whole genome shotgun (WGS) entry which is preliminary data.</text>
</comment>
<dbReference type="Gene3D" id="3.10.450.50">
    <property type="match status" value="1"/>
</dbReference>
<dbReference type="EMBL" id="BNJK01000001">
    <property type="protein sequence ID" value="GHO90405.1"/>
    <property type="molecule type" value="Genomic_DNA"/>
</dbReference>
<dbReference type="InterPro" id="IPR032710">
    <property type="entry name" value="NTF2-like_dom_sf"/>
</dbReference>
<dbReference type="SUPFAM" id="SSF54427">
    <property type="entry name" value="NTF2-like"/>
    <property type="match status" value="1"/>
</dbReference>
<proteinExistence type="predicted"/>
<sequence length="204" mass="22326">MRTLVSKELSLLPVTLSLSFGKGAMNLMNTPFDYGKLAYDRTEIADALYRYAAGLDLGDADLLSSAFTEDVIFDFASAASKIGVQFPVLSARDVVVKTLLAVLGPLDTSHSLSNLRMTISGERATLQAYVLAQHFSPGEGPRPDQSRHALLMGRYDASLVRDAELWRISRLTIDTVWFEGDPTIVTALPAGSLWKAEESIEKTR</sequence>
<evidence type="ECO:0000313" key="2">
    <source>
        <dbReference type="EMBL" id="GHO90405.1"/>
    </source>
</evidence>
<dbReference type="Proteomes" id="UP000597444">
    <property type="component" value="Unassembled WGS sequence"/>
</dbReference>
<dbReference type="Pfam" id="PF13577">
    <property type="entry name" value="SnoaL_4"/>
    <property type="match status" value="1"/>
</dbReference>
<organism evidence="2 3">
    <name type="scientific">Reticulibacter mediterranei</name>
    <dbReference type="NCBI Taxonomy" id="2778369"/>
    <lineage>
        <taxon>Bacteria</taxon>
        <taxon>Bacillati</taxon>
        <taxon>Chloroflexota</taxon>
        <taxon>Ktedonobacteria</taxon>
        <taxon>Ktedonobacterales</taxon>
        <taxon>Reticulibacteraceae</taxon>
        <taxon>Reticulibacter</taxon>
    </lineage>
</organism>
<feature type="domain" description="SnoaL-like" evidence="1">
    <location>
        <begin position="40"/>
        <end position="172"/>
    </location>
</feature>
<name>A0A8J3IGM6_9CHLR</name>
<dbReference type="InterPro" id="IPR037401">
    <property type="entry name" value="SnoaL-like"/>
</dbReference>